<accession>A0AC60P9R3</accession>
<comment type="caution">
    <text evidence="1">The sequence shown here is derived from an EMBL/GenBank/DDBJ whole genome shotgun (WGS) entry which is preliminary data.</text>
</comment>
<organism evidence="1 2">
    <name type="scientific">Ixodes persulcatus</name>
    <name type="common">Taiga tick</name>
    <dbReference type="NCBI Taxonomy" id="34615"/>
    <lineage>
        <taxon>Eukaryota</taxon>
        <taxon>Metazoa</taxon>
        <taxon>Ecdysozoa</taxon>
        <taxon>Arthropoda</taxon>
        <taxon>Chelicerata</taxon>
        <taxon>Arachnida</taxon>
        <taxon>Acari</taxon>
        <taxon>Parasitiformes</taxon>
        <taxon>Ixodida</taxon>
        <taxon>Ixodoidea</taxon>
        <taxon>Ixodidae</taxon>
        <taxon>Ixodinae</taxon>
        <taxon>Ixodes</taxon>
    </lineage>
</organism>
<reference evidence="1 2" key="1">
    <citation type="journal article" date="2020" name="Cell">
        <title>Large-Scale Comparative Analyses of Tick Genomes Elucidate Their Genetic Diversity and Vector Capacities.</title>
        <authorList>
            <consortium name="Tick Genome and Microbiome Consortium (TIGMIC)"/>
            <person name="Jia N."/>
            <person name="Wang J."/>
            <person name="Shi W."/>
            <person name="Du L."/>
            <person name="Sun Y."/>
            <person name="Zhan W."/>
            <person name="Jiang J.F."/>
            <person name="Wang Q."/>
            <person name="Zhang B."/>
            <person name="Ji P."/>
            <person name="Bell-Sakyi L."/>
            <person name="Cui X.M."/>
            <person name="Yuan T.T."/>
            <person name="Jiang B.G."/>
            <person name="Yang W.F."/>
            <person name="Lam T.T."/>
            <person name="Chang Q.C."/>
            <person name="Ding S.J."/>
            <person name="Wang X.J."/>
            <person name="Zhu J.G."/>
            <person name="Ruan X.D."/>
            <person name="Zhao L."/>
            <person name="Wei J.T."/>
            <person name="Ye R.Z."/>
            <person name="Que T.C."/>
            <person name="Du C.H."/>
            <person name="Zhou Y.H."/>
            <person name="Cheng J.X."/>
            <person name="Dai P.F."/>
            <person name="Guo W.B."/>
            <person name="Han X.H."/>
            <person name="Huang E.J."/>
            <person name="Li L.F."/>
            <person name="Wei W."/>
            <person name="Gao Y.C."/>
            <person name="Liu J.Z."/>
            <person name="Shao H.Z."/>
            <person name="Wang X."/>
            <person name="Wang C.C."/>
            <person name="Yang T.C."/>
            <person name="Huo Q.B."/>
            <person name="Li W."/>
            <person name="Chen H.Y."/>
            <person name="Chen S.E."/>
            <person name="Zhou L.G."/>
            <person name="Ni X.B."/>
            <person name="Tian J.H."/>
            <person name="Sheng Y."/>
            <person name="Liu T."/>
            <person name="Pan Y.S."/>
            <person name="Xia L.Y."/>
            <person name="Li J."/>
            <person name="Zhao F."/>
            <person name="Cao W.C."/>
        </authorList>
    </citation>
    <scope>NUCLEOTIDE SEQUENCE [LARGE SCALE GENOMIC DNA]</scope>
    <source>
        <strain evidence="1">Iper-2018</strain>
    </source>
</reference>
<dbReference type="EMBL" id="JABSTQ010010982">
    <property type="protein sequence ID" value="KAG0416165.1"/>
    <property type="molecule type" value="Genomic_DNA"/>
</dbReference>
<evidence type="ECO:0000313" key="2">
    <source>
        <dbReference type="Proteomes" id="UP000805193"/>
    </source>
</evidence>
<name>A0AC60P9R3_IXOPE</name>
<evidence type="ECO:0000313" key="1">
    <source>
        <dbReference type="EMBL" id="KAG0416165.1"/>
    </source>
</evidence>
<dbReference type="Proteomes" id="UP000805193">
    <property type="component" value="Unassembled WGS sequence"/>
</dbReference>
<proteinExistence type="predicted"/>
<gene>
    <name evidence="1" type="ORF">HPB47_006649</name>
</gene>
<keyword evidence="2" id="KW-1185">Reference proteome</keyword>
<sequence length="204" mass="22381">MNSRSAAAKFNEADVVTIASTEVFIVPAGPQETNVTCMFLPTYVCNDLLIQALSTHWKVLQITHATYRSTPTVKIGTRYVRIEMKEPDPVPNFPRIGGHRATFDYPCIKRVSRRCRLEGHIRVNCKTEHCDRCPVFGHTTDGCTSDCRWCGDSHATVDCVAPRSFSSMVAGTASFDFPALSSAHEVTFPCPAAQTGTPTAPTKP</sequence>
<protein>
    <submittedName>
        <fullName evidence="1">Uncharacterized protein</fullName>
    </submittedName>
</protein>